<keyword evidence="3" id="KW-1185">Reference proteome</keyword>
<sequence length="330" mass="35785">SFFRTPFLPSSAAAFIFHQIPSATSSFGSASTMSGHKITKFPTYLAMITDVILGSPSTDPKDYLHDIDITIFDGSDTARQASLKIWSRTCPTEGAYILNNVSCASDPIQIHVPDIVNLRKIPEEFDGSNPDNPTLTPTQPIIAGLAVIQWVGDTKKTCVLTGFSFMGNKKAWVLFKVRASFEDVPRFANWTVPAPRTLVTFDGIFSKVGEDEMMECCLRRMARIDSAPPFLLRALDIGKSSAGDKAAKLREVRLKAGQRAKPEVKDDVFNQTPKNASTIASSSALILPPIPNPPRSGTANAPPSSPTPVGPNRKVCLSPVSPAITRKRAR</sequence>
<evidence type="ECO:0000256" key="1">
    <source>
        <dbReference type="SAM" id="MobiDB-lite"/>
    </source>
</evidence>
<accession>A0A8T8S8N4</accession>
<gene>
    <name evidence="2" type="ORF">A4X13_0g9594</name>
</gene>
<comment type="caution">
    <text evidence="2">The sequence shown here is derived from an EMBL/GenBank/DDBJ whole genome shotgun (WGS) entry which is preliminary data.</text>
</comment>
<dbReference type="EMBL" id="LWDF02002945">
    <property type="protein sequence ID" value="KAE8235153.1"/>
    <property type="molecule type" value="Genomic_DNA"/>
</dbReference>
<organism evidence="2 3">
    <name type="scientific">Tilletia indica</name>
    <dbReference type="NCBI Taxonomy" id="43049"/>
    <lineage>
        <taxon>Eukaryota</taxon>
        <taxon>Fungi</taxon>
        <taxon>Dikarya</taxon>
        <taxon>Basidiomycota</taxon>
        <taxon>Ustilaginomycotina</taxon>
        <taxon>Exobasidiomycetes</taxon>
        <taxon>Tilletiales</taxon>
        <taxon>Tilletiaceae</taxon>
        <taxon>Tilletia</taxon>
    </lineage>
</organism>
<feature type="non-terminal residue" evidence="2">
    <location>
        <position position="1"/>
    </location>
</feature>
<protein>
    <submittedName>
        <fullName evidence="2">Uncharacterized protein</fullName>
    </submittedName>
</protein>
<feature type="non-terminal residue" evidence="2">
    <location>
        <position position="330"/>
    </location>
</feature>
<name>A0A8T8S8N4_9BASI</name>
<feature type="region of interest" description="Disordered" evidence="1">
    <location>
        <begin position="280"/>
        <end position="330"/>
    </location>
</feature>
<evidence type="ECO:0000313" key="3">
    <source>
        <dbReference type="Proteomes" id="UP000077521"/>
    </source>
</evidence>
<reference evidence="2" key="2">
    <citation type="journal article" date="2019" name="IMA Fungus">
        <title>Genome sequencing and comparison of five Tilletia species to identify candidate genes for the detection of regulated species infecting wheat.</title>
        <authorList>
            <person name="Nguyen H.D.T."/>
            <person name="Sultana T."/>
            <person name="Kesanakurti P."/>
            <person name="Hambleton S."/>
        </authorList>
    </citation>
    <scope>NUCLEOTIDE SEQUENCE</scope>
    <source>
        <strain evidence="2">DAOMC 236416</strain>
    </source>
</reference>
<evidence type="ECO:0000313" key="2">
    <source>
        <dbReference type="EMBL" id="KAE8235153.1"/>
    </source>
</evidence>
<dbReference type="Proteomes" id="UP000077521">
    <property type="component" value="Unassembled WGS sequence"/>
</dbReference>
<proteinExistence type="predicted"/>
<reference evidence="2" key="1">
    <citation type="submission" date="2016-04" db="EMBL/GenBank/DDBJ databases">
        <authorList>
            <person name="Nguyen H.D."/>
            <person name="Samba Siva P."/>
            <person name="Cullis J."/>
            <person name="Levesque C.A."/>
            <person name="Hambleton S."/>
        </authorList>
    </citation>
    <scope>NUCLEOTIDE SEQUENCE</scope>
    <source>
        <strain evidence="2">DAOMC 236416</strain>
    </source>
</reference>
<dbReference type="AlphaFoldDB" id="A0A8T8S8N4"/>